<comment type="function">
    <text evidence="1 9">May be involved in fusion of retrograde transport vesicles derived from an endocytic compartment with the Golgi complex.</text>
</comment>
<dbReference type="AlphaFoldDB" id="A0A8C5WXY2"/>
<dbReference type="GO" id="GO:0005737">
    <property type="term" value="C:cytoplasm"/>
    <property type="evidence" value="ECO:0007669"/>
    <property type="project" value="UniProtKB-ARBA"/>
</dbReference>
<dbReference type="InterPro" id="IPR011691">
    <property type="entry name" value="Vesicle_transpt_SFT2"/>
</dbReference>
<evidence type="ECO:0000256" key="6">
    <source>
        <dbReference type="ARBA" id="ARBA00022989"/>
    </source>
</evidence>
<reference evidence="11" key="2">
    <citation type="submission" date="2025-09" db="UniProtKB">
        <authorList>
            <consortium name="Ensembl"/>
        </authorList>
    </citation>
    <scope>IDENTIFICATION</scope>
</reference>
<gene>
    <name evidence="11" type="primary">SFT2D3</name>
</gene>
<dbReference type="PANTHER" id="PTHR23137">
    <property type="entry name" value="VESICLE TRANSPORT PROTEIN-RELATED"/>
    <property type="match status" value="1"/>
</dbReference>
<name>A0A8C5WXY2_LATLA</name>
<evidence type="ECO:0000256" key="8">
    <source>
        <dbReference type="ARBA" id="ARBA00025800"/>
    </source>
</evidence>
<dbReference type="GO" id="GO:0016192">
    <property type="term" value="P:vesicle-mediated transport"/>
    <property type="evidence" value="ECO:0007669"/>
    <property type="project" value="InterPro"/>
</dbReference>
<accession>A0A8C5WXY2</accession>
<evidence type="ECO:0000256" key="7">
    <source>
        <dbReference type="ARBA" id="ARBA00023136"/>
    </source>
</evidence>
<evidence type="ECO:0000256" key="1">
    <source>
        <dbReference type="ARBA" id="ARBA00003566"/>
    </source>
</evidence>
<comment type="subcellular location">
    <subcellularLocation>
        <location evidence="2 9">Membrane</location>
        <topology evidence="2 9">Multi-pass membrane protein</topology>
    </subcellularLocation>
</comment>
<organism evidence="11 12">
    <name type="scientific">Laticauda laticaudata</name>
    <name type="common">Blue-ringed sea krait</name>
    <name type="synonym">Blue-lipped sea krait</name>
    <dbReference type="NCBI Taxonomy" id="8630"/>
    <lineage>
        <taxon>Eukaryota</taxon>
        <taxon>Metazoa</taxon>
        <taxon>Chordata</taxon>
        <taxon>Craniata</taxon>
        <taxon>Vertebrata</taxon>
        <taxon>Euteleostomi</taxon>
        <taxon>Lepidosauria</taxon>
        <taxon>Squamata</taxon>
        <taxon>Bifurcata</taxon>
        <taxon>Unidentata</taxon>
        <taxon>Episquamata</taxon>
        <taxon>Toxicofera</taxon>
        <taxon>Serpentes</taxon>
        <taxon>Colubroidea</taxon>
        <taxon>Elapidae</taxon>
        <taxon>Laticaudinae</taxon>
        <taxon>Laticauda</taxon>
    </lineage>
</organism>
<comment type="similarity">
    <text evidence="8 9">Belongs to the SFT2 family.</text>
</comment>
<feature type="transmembrane region" description="Helical" evidence="9">
    <location>
        <begin position="115"/>
        <end position="135"/>
    </location>
</feature>
<keyword evidence="12" id="KW-1185">Reference proteome</keyword>
<dbReference type="GO" id="GO:0012505">
    <property type="term" value="C:endomembrane system"/>
    <property type="evidence" value="ECO:0007669"/>
    <property type="project" value="UniProtKB-ARBA"/>
</dbReference>
<keyword evidence="7 9" id="KW-0472">Membrane</keyword>
<dbReference type="Pfam" id="PF04178">
    <property type="entry name" value="Got1"/>
    <property type="match status" value="1"/>
</dbReference>
<keyword evidence="6 9" id="KW-1133">Transmembrane helix</keyword>
<dbReference type="PANTHER" id="PTHR23137:SF36">
    <property type="entry name" value="VESICLE TRANSPORT PROTEIN SFT2C"/>
    <property type="match status" value="1"/>
</dbReference>
<protein>
    <recommendedName>
        <fullName evidence="9">Vesicle transport protein</fullName>
    </recommendedName>
</protein>
<evidence type="ECO:0000313" key="11">
    <source>
        <dbReference type="Ensembl" id="ENSLLTP00000021322.1"/>
    </source>
</evidence>
<feature type="region of interest" description="Disordered" evidence="10">
    <location>
        <begin position="12"/>
        <end position="46"/>
    </location>
</feature>
<evidence type="ECO:0000256" key="9">
    <source>
        <dbReference type="RuleBase" id="RU363111"/>
    </source>
</evidence>
<evidence type="ECO:0000256" key="4">
    <source>
        <dbReference type="ARBA" id="ARBA00022692"/>
    </source>
</evidence>
<proteinExistence type="inferred from homology"/>
<feature type="transmembrane region" description="Helical" evidence="9">
    <location>
        <begin position="147"/>
        <end position="164"/>
    </location>
</feature>
<sequence>MADLNRQLQEYLAQSKGGGGGGGGGGSTVLSVPQTPPQDEAEETDSGLGVWLRRMNPFPATATWSGAAEPEPDPWLPTGMSRWQRLAGSALCLVLAALCFGLAALYGSLLLLRKFALLWSLGSAFALGAAGFLRGPSRFLGEPERRGLAILYLGSVGGTLYAALGLRSTLLTVLGAAVQLGAGAAYLFSSLPGGSAGLRYVSSFLGSFVRRSVSKALPV</sequence>
<dbReference type="InterPro" id="IPR007305">
    <property type="entry name" value="Vesicle_transpt_Got1/SFT2"/>
</dbReference>
<keyword evidence="5 9" id="KW-0653">Protein transport</keyword>
<evidence type="ECO:0000313" key="12">
    <source>
        <dbReference type="Proteomes" id="UP000694406"/>
    </source>
</evidence>
<comment type="caution">
    <text evidence="9">Lacks conserved residue(s) required for the propagation of feature annotation.</text>
</comment>
<keyword evidence="4 9" id="KW-0812">Transmembrane</keyword>
<evidence type="ECO:0000256" key="5">
    <source>
        <dbReference type="ARBA" id="ARBA00022927"/>
    </source>
</evidence>
<dbReference type="GO" id="GO:0016020">
    <property type="term" value="C:membrane"/>
    <property type="evidence" value="ECO:0007669"/>
    <property type="project" value="UniProtKB-SubCell"/>
</dbReference>
<keyword evidence="3 9" id="KW-0813">Transport</keyword>
<feature type="transmembrane region" description="Helical" evidence="9">
    <location>
        <begin position="86"/>
        <end position="109"/>
    </location>
</feature>
<evidence type="ECO:0000256" key="3">
    <source>
        <dbReference type="ARBA" id="ARBA00022448"/>
    </source>
</evidence>
<dbReference type="Proteomes" id="UP000694406">
    <property type="component" value="Unplaced"/>
</dbReference>
<dbReference type="GeneTree" id="ENSGT00390000018525"/>
<dbReference type="GO" id="GO:0015031">
    <property type="term" value="P:protein transport"/>
    <property type="evidence" value="ECO:0007669"/>
    <property type="project" value="UniProtKB-KW"/>
</dbReference>
<feature type="compositionally biased region" description="Gly residues" evidence="10">
    <location>
        <begin position="16"/>
        <end position="27"/>
    </location>
</feature>
<dbReference type="Ensembl" id="ENSLLTT00000022109.1">
    <property type="protein sequence ID" value="ENSLLTP00000021322.1"/>
    <property type="gene ID" value="ENSLLTG00000015928.1"/>
</dbReference>
<reference evidence="11" key="1">
    <citation type="submission" date="2025-08" db="UniProtKB">
        <authorList>
            <consortium name="Ensembl"/>
        </authorList>
    </citation>
    <scope>IDENTIFICATION</scope>
</reference>
<evidence type="ECO:0000256" key="10">
    <source>
        <dbReference type="SAM" id="MobiDB-lite"/>
    </source>
</evidence>
<evidence type="ECO:0000256" key="2">
    <source>
        <dbReference type="ARBA" id="ARBA00004141"/>
    </source>
</evidence>